<feature type="transmembrane region" description="Helical" evidence="5">
    <location>
        <begin position="180"/>
        <end position="205"/>
    </location>
</feature>
<dbReference type="InterPro" id="IPR024478">
    <property type="entry name" value="HlyB_4HB_MCP"/>
</dbReference>
<organism evidence="8 9">
    <name type="scientific">Devosia nanyangense</name>
    <dbReference type="NCBI Taxonomy" id="1228055"/>
    <lineage>
        <taxon>Bacteria</taxon>
        <taxon>Pseudomonadati</taxon>
        <taxon>Pseudomonadota</taxon>
        <taxon>Alphaproteobacteria</taxon>
        <taxon>Hyphomicrobiales</taxon>
        <taxon>Devosiaceae</taxon>
        <taxon>Devosia</taxon>
    </lineage>
</organism>
<dbReference type="AlphaFoldDB" id="A0A933KZ03"/>
<evidence type="ECO:0000259" key="6">
    <source>
        <dbReference type="PROSITE" id="PS50111"/>
    </source>
</evidence>
<dbReference type="InterPro" id="IPR003660">
    <property type="entry name" value="HAMP_dom"/>
</dbReference>
<dbReference type="SMART" id="SM00304">
    <property type="entry name" value="HAMP"/>
    <property type="match status" value="2"/>
</dbReference>
<evidence type="ECO:0000256" key="1">
    <source>
        <dbReference type="ARBA" id="ARBA00004370"/>
    </source>
</evidence>
<dbReference type="GO" id="GO:0007165">
    <property type="term" value="P:signal transduction"/>
    <property type="evidence" value="ECO:0007669"/>
    <property type="project" value="UniProtKB-KW"/>
</dbReference>
<dbReference type="Gene3D" id="1.10.287.950">
    <property type="entry name" value="Methyl-accepting chemotaxis protein"/>
    <property type="match status" value="1"/>
</dbReference>
<dbReference type="GO" id="GO:0004888">
    <property type="term" value="F:transmembrane signaling receptor activity"/>
    <property type="evidence" value="ECO:0007669"/>
    <property type="project" value="TreeGrafter"/>
</dbReference>
<dbReference type="PANTHER" id="PTHR43531">
    <property type="entry name" value="PROTEIN ICFG"/>
    <property type="match status" value="1"/>
</dbReference>
<gene>
    <name evidence="8" type="ORF">HY834_00040</name>
</gene>
<keyword evidence="4" id="KW-0807">Transducer</keyword>
<name>A0A933KZ03_9HYPH</name>
<dbReference type="Pfam" id="PF18947">
    <property type="entry name" value="HAMP_2"/>
    <property type="match status" value="1"/>
</dbReference>
<evidence type="ECO:0000313" key="9">
    <source>
        <dbReference type="Proteomes" id="UP000782610"/>
    </source>
</evidence>
<dbReference type="CDD" id="cd06225">
    <property type="entry name" value="HAMP"/>
    <property type="match status" value="1"/>
</dbReference>
<dbReference type="SUPFAM" id="SSF158472">
    <property type="entry name" value="HAMP domain-like"/>
    <property type="match status" value="1"/>
</dbReference>
<dbReference type="Proteomes" id="UP000782610">
    <property type="component" value="Unassembled WGS sequence"/>
</dbReference>
<keyword evidence="5" id="KW-0812">Transmembrane</keyword>
<evidence type="ECO:0000256" key="2">
    <source>
        <dbReference type="ARBA" id="ARBA00022500"/>
    </source>
</evidence>
<feature type="domain" description="Methyl-accepting transducer" evidence="6">
    <location>
        <begin position="379"/>
        <end position="608"/>
    </location>
</feature>
<dbReference type="PANTHER" id="PTHR43531:SF11">
    <property type="entry name" value="METHYL-ACCEPTING CHEMOTAXIS PROTEIN 3"/>
    <property type="match status" value="1"/>
</dbReference>
<sequence>MSIKSRLTLSLVLLGLSLVLVAGVGLWALDGAAAKTRTIVVDRVEPLRQLKLVADAYAVNIVDTIHKVRSGKLTWKEGRDNYDAAKATIVEEWGAYSVTSMTEEEKTLADKVATEMAAAEPALGRLNALIGGGDKDRLGEFADQKLYAAIDPISTTISDLIDLQVQVAKAEFERAEALRALSLAIMAAIGLGAALVLVFSVLSVIRGVSAPLVRMQQAMTRISAGDLDAEVPGRQRRDEIGGMAAAVEVFKQNAIEVRELTAAEAVRVGQSRERAAAMAALVGGLGGVVDAAVAGDFSHRIDIALEDADLQRVAAGVNDLVATVDRGVTETGTVLAALARTDLTLRVEGDYRGAFARLKTDTNSVVDNLTEVVGQLRETSRALKTATGEILSGANDLSERTTKQAAAIEETSAAMEQLAATVLDNARRAESASAKAQSVSLTAEETGEVMQRSNEAMERISTSSAKISNIIGLIDDIAFQTNLLALNASVEAARAGDAGKGFAVVAVEVRRLAQSAASASSEVKALIEQSGNEVAGGSRLVAEATHKLTSMLAGVRESAALVHGISAASQEQSNAISEVTTAVRQMDEMTQHNAALVEETNAAIEQTEGQASALDAIVDVFVIDAAPSRLLRAA</sequence>
<evidence type="ECO:0000313" key="8">
    <source>
        <dbReference type="EMBL" id="MBI4920112.1"/>
    </source>
</evidence>
<dbReference type="PROSITE" id="PS50111">
    <property type="entry name" value="CHEMOTAXIS_TRANSDUC_2"/>
    <property type="match status" value="1"/>
</dbReference>
<dbReference type="Gene3D" id="1.10.8.500">
    <property type="entry name" value="HAMP domain in histidine kinase"/>
    <property type="match status" value="1"/>
</dbReference>
<dbReference type="EMBL" id="JACRAF010000001">
    <property type="protein sequence ID" value="MBI4920112.1"/>
    <property type="molecule type" value="Genomic_DNA"/>
</dbReference>
<dbReference type="Pfam" id="PF00015">
    <property type="entry name" value="MCPsignal"/>
    <property type="match status" value="1"/>
</dbReference>
<reference evidence="8" key="1">
    <citation type="submission" date="2020-07" db="EMBL/GenBank/DDBJ databases">
        <title>Huge and variable diversity of episymbiotic CPR bacteria and DPANN archaea in groundwater ecosystems.</title>
        <authorList>
            <person name="He C.Y."/>
            <person name="Keren R."/>
            <person name="Whittaker M."/>
            <person name="Farag I.F."/>
            <person name="Doudna J."/>
            <person name="Cate J.H.D."/>
            <person name="Banfield J.F."/>
        </authorList>
    </citation>
    <scope>NUCLEOTIDE SEQUENCE</scope>
    <source>
        <strain evidence="8">NC_groundwater_1586_Pr3_B-0.1um_66_15</strain>
    </source>
</reference>
<keyword evidence="5" id="KW-0472">Membrane</keyword>
<keyword evidence="5" id="KW-1133">Transmembrane helix</keyword>
<comment type="caution">
    <text evidence="8">The sequence shown here is derived from an EMBL/GenBank/DDBJ whole genome shotgun (WGS) entry which is preliminary data.</text>
</comment>
<evidence type="ECO:0000256" key="5">
    <source>
        <dbReference type="SAM" id="Phobius"/>
    </source>
</evidence>
<dbReference type="Pfam" id="PF00672">
    <property type="entry name" value="HAMP"/>
    <property type="match status" value="1"/>
</dbReference>
<protein>
    <submittedName>
        <fullName evidence="8">MCP four helix bundle domain-containing protein</fullName>
    </submittedName>
</protein>
<dbReference type="SMART" id="SM00283">
    <property type="entry name" value="MA"/>
    <property type="match status" value="1"/>
</dbReference>
<feature type="domain" description="HAMP" evidence="7">
    <location>
        <begin position="322"/>
        <end position="374"/>
    </location>
</feature>
<dbReference type="PROSITE" id="PS50885">
    <property type="entry name" value="HAMP"/>
    <property type="match status" value="2"/>
</dbReference>
<dbReference type="SUPFAM" id="SSF58104">
    <property type="entry name" value="Methyl-accepting chemotaxis protein (MCP) signaling domain"/>
    <property type="match status" value="1"/>
</dbReference>
<dbReference type="InterPro" id="IPR051310">
    <property type="entry name" value="MCP_chemotaxis"/>
</dbReference>
<comment type="subcellular location">
    <subcellularLocation>
        <location evidence="1">Membrane</location>
    </subcellularLocation>
</comment>
<keyword evidence="2" id="KW-0145">Chemotaxis</keyword>
<dbReference type="Pfam" id="PF12729">
    <property type="entry name" value="4HB_MCP_1"/>
    <property type="match status" value="1"/>
</dbReference>
<accession>A0A933KZ03</accession>
<dbReference type="InterPro" id="IPR004089">
    <property type="entry name" value="MCPsignal_dom"/>
</dbReference>
<evidence type="ECO:0000259" key="7">
    <source>
        <dbReference type="PROSITE" id="PS50885"/>
    </source>
</evidence>
<proteinExistence type="inferred from homology"/>
<comment type="similarity">
    <text evidence="3">Belongs to the methyl-accepting chemotaxis (MCP) protein family.</text>
</comment>
<dbReference type="GO" id="GO:0005886">
    <property type="term" value="C:plasma membrane"/>
    <property type="evidence" value="ECO:0007669"/>
    <property type="project" value="TreeGrafter"/>
</dbReference>
<evidence type="ECO:0000256" key="4">
    <source>
        <dbReference type="PROSITE-ProRule" id="PRU00284"/>
    </source>
</evidence>
<dbReference type="FunFam" id="1.10.287.950:FF:000001">
    <property type="entry name" value="Methyl-accepting chemotaxis sensory transducer"/>
    <property type="match status" value="1"/>
</dbReference>
<evidence type="ECO:0000256" key="3">
    <source>
        <dbReference type="ARBA" id="ARBA00029447"/>
    </source>
</evidence>
<feature type="domain" description="HAMP" evidence="7">
    <location>
        <begin position="206"/>
        <end position="259"/>
    </location>
</feature>
<dbReference type="GO" id="GO:0006935">
    <property type="term" value="P:chemotaxis"/>
    <property type="evidence" value="ECO:0007669"/>
    <property type="project" value="UniProtKB-KW"/>
</dbReference>